<dbReference type="Gene3D" id="3.40.50.12780">
    <property type="entry name" value="N-terminal domain of ligase-like"/>
    <property type="match status" value="1"/>
</dbReference>
<protein>
    <recommendedName>
        <fullName evidence="2">AMP-dependent synthetase/ligase domain-containing protein</fullName>
    </recommendedName>
</protein>
<keyword evidence="4" id="KW-1185">Reference proteome</keyword>
<dbReference type="PANTHER" id="PTHR43767:SF8">
    <property type="entry name" value="LONG-CHAIN-FATTY-ACID--COA LIGASE"/>
    <property type="match status" value="1"/>
</dbReference>
<evidence type="ECO:0000256" key="1">
    <source>
        <dbReference type="ARBA" id="ARBA00022598"/>
    </source>
</evidence>
<dbReference type="InterPro" id="IPR045851">
    <property type="entry name" value="AMP-bd_C_sf"/>
</dbReference>
<feature type="domain" description="AMP-dependent synthetase/ligase" evidence="2">
    <location>
        <begin position="37"/>
        <end position="301"/>
    </location>
</feature>
<dbReference type="PANTHER" id="PTHR43767">
    <property type="entry name" value="LONG-CHAIN-FATTY-ACID--COA LIGASE"/>
    <property type="match status" value="1"/>
</dbReference>
<keyword evidence="1" id="KW-0436">Ligase</keyword>
<dbReference type="InterPro" id="IPR042099">
    <property type="entry name" value="ANL_N_sf"/>
</dbReference>
<dbReference type="InterPro" id="IPR050237">
    <property type="entry name" value="ATP-dep_AMP-bd_enzyme"/>
</dbReference>
<evidence type="ECO:0000259" key="2">
    <source>
        <dbReference type="Pfam" id="PF00501"/>
    </source>
</evidence>
<dbReference type="Proteomes" id="UP001296873">
    <property type="component" value="Unassembled WGS sequence"/>
</dbReference>
<dbReference type="InterPro" id="IPR000873">
    <property type="entry name" value="AMP-dep_synth/lig_dom"/>
</dbReference>
<sequence>MRSESAQPADARCWPAIAPYDPARPAFHAPDGPVAQGTVLARAQALARHLQTVLPAGGQLANYCESRLEFTVALLGGWLAGRSVVLPPDRTDHNLRLLGRTFDPLVVLAERGCTMDLPAPIQVDRFAADHDPPAQAPELPADLLAARVFTSGSTGTPAMNDKTWAMLAAGGKTIPAMLALDRLSQANVVATVPSQHMYGFETTAMYVLQGGAAAHAGRPMYAADVAQALRDVPAPRVLVTTPTHLRALLESEMPLPAVDHTISATAPLGAELARAAEDRLNAPLREVYGFTEAGSVAGRRTLDGDVWQMRGDYVARTAPGPDGPQALVHCPALGQDVAFPDVVEVLDGNRIRLKGRAQDLVNVAGKRASLSGLAAQLIEIAGVQDAVFVQPGTDSGAGRVGRLLAFAVAPGWDREALRTRLKQRLDPAFVPRRLILVDRLPRNATGKLQRHELDRLVERHTGRQG</sequence>
<organism evidence="3 4">
    <name type="scientific">Rhodovibrio sodomensis</name>
    <dbReference type="NCBI Taxonomy" id="1088"/>
    <lineage>
        <taxon>Bacteria</taxon>
        <taxon>Pseudomonadati</taxon>
        <taxon>Pseudomonadota</taxon>
        <taxon>Alphaproteobacteria</taxon>
        <taxon>Rhodospirillales</taxon>
        <taxon>Rhodovibrionaceae</taxon>
        <taxon>Rhodovibrio</taxon>
    </lineage>
</organism>
<evidence type="ECO:0000313" key="4">
    <source>
        <dbReference type="Proteomes" id="UP001296873"/>
    </source>
</evidence>
<proteinExistence type="predicted"/>
<dbReference type="EMBL" id="NRRL01000058">
    <property type="protein sequence ID" value="MBK1669718.1"/>
    <property type="molecule type" value="Genomic_DNA"/>
</dbReference>
<dbReference type="Pfam" id="PF00501">
    <property type="entry name" value="AMP-binding"/>
    <property type="match status" value="1"/>
</dbReference>
<dbReference type="RefSeq" id="WP_200342058.1">
    <property type="nucleotide sequence ID" value="NZ_NRRL01000058.1"/>
</dbReference>
<reference evidence="3 4" key="1">
    <citation type="journal article" date="2020" name="Microorganisms">
        <title>Osmotic Adaptation and Compatible Solute Biosynthesis of Phototrophic Bacteria as Revealed from Genome Analyses.</title>
        <authorList>
            <person name="Imhoff J.F."/>
            <person name="Rahn T."/>
            <person name="Kunzel S."/>
            <person name="Keller A."/>
            <person name="Neulinger S.C."/>
        </authorList>
    </citation>
    <scope>NUCLEOTIDE SEQUENCE [LARGE SCALE GENOMIC DNA]</scope>
    <source>
        <strain evidence="3 4">DSM 9895</strain>
    </source>
</reference>
<dbReference type="SUPFAM" id="SSF56801">
    <property type="entry name" value="Acetyl-CoA synthetase-like"/>
    <property type="match status" value="1"/>
</dbReference>
<comment type="caution">
    <text evidence="3">The sequence shown here is derived from an EMBL/GenBank/DDBJ whole genome shotgun (WGS) entry which is preliminary data.</text>
</comment>
<name>A0ABS1DHF0_9PROT</name>
<accession>A0ABS1DHF0</accession>
<evidence type="ECO:0000313" key="3">
    <source>
        <dbReference type="EMBL" id="MBK1669718.1"/>
    </source>
</evidence>
<dbReference type="Gene3D" id="3.30.300.30">
    <property type="match status" value="1"/>
</dbReference>
<gene>
    <name evidence="3" type="ORF">CKO28_16890</name>
</gene>